<evidence type="ECO:0000256" key="13">
    <source>
        <dbReference type="SAM" id="MobiDB-lite"/>
    </source>
</evidence>
<feature type="compositionally biased region" description="Polar residues" evidence="13">
    <location>
        <begin position="1"/>
        <end position="10"/>
    </location>
</feature>
<accession>I2H865</accession>
<gene>
    <name evidence="15" type="primary">TBLA0H02830</name>
    <name evidence="15" type="ORF">TBLA_0H02830</name>
</gene>
<evidence type="ECO:0000256" key="12">
    <source>
        <dbReference type="PROSITE-ProRule" id="PRU00042"/>
    </source>
</evidence>
<feature type="region of interest" description="Disordered" evidence="13">
    <location>
        <begin position="1"/>
        <end position="25"/>
    </location>
</feature>
<feature type="region of interest" description="Disordered" evidence="13">
    <location>
        <begin position="431"/>
        <end position="493"/>
    </location>
</feature>
<evidence type="ECO:0000313" key="15">
    <source>
        <dbReference type="EMBL" id="CCH62567.1"/>
    </source>
</evidence>
<keyword evidence="11" id="KW-0539">Nucleus</keyword>
<keyword evidence="6 12" id="KW-0863">Zinc-finger</keyword>
<keyword evidence="16" id="KW-1185">Reference proteome</keyword>
<dbReference type="AlphaFoldDB" id="I2H865"/>
<feature type="compositionally biased region" description="Low complexity" evidence="13">
    <location>
        <begin position="431"/>
        <end position="470"/>
    </location>
</feature>
<comment type="subcellular location">
    <subcellularLocation>
        <location evidence="2">Nucleus</location>
    </subcellularLocation>
</comment>
<evidence type="ECO:0000256" key="6">
    <source>
        <dbReference type="ARBA" id="ARBA00022771"/>
    </source>
</evidence>
<feature type="compositionally biased region" description="Low complexity" evidence="13">
    <location>
        <begin position="480"/>
        <end position="493"/>
    </location>
</feature>
<organism evidence="15 16">
    <name type="scientific">Henningerozyma blattae (strain ATCC 34711 / CBS 6284 / DSM 70876 / NBRC 10599 / NRRL Y-10934 / UCD 77-7)</name>
    <name type="common">Yeast</name>
    <name type="synonym">Tetrapisispora blattae</name>
    <dbReference type="NCBI Taxonomy" id="1071380"/>
    <lineage>
        <taxon>Eukaryota</taxon>
        <taxon>Fungi</taxon>
        <taxon>Dikarya</taxon>
        <taxon>Ascomycota</taxon>
        <taxon>Saccharomycotina</taxon>
        <taxon>Saccharomycetes</taxon>
        <taxon>Saccharomycetales</taxon>
        <taxon>Saccharomycetaceae</taxon>
        <taxon>Henningerozyma</taxon>
    </lineage>
</organism>
<dbReference type="FunFam" id="3.30.160.60:FF:000303">
    <property type="entry name" value="Zinc finger protein 41"/>
    <property type="match status" value="1"/>
</dbReference>
<feature type="region of interest" description="Disordered" evidence="13">
    <location>
        <begin position="619"/>
        <end position="647"/>
    </location>
</feature>
<sequence length="746" mass="81805">MTTHLQPQPHTNNTSSNNTSANQNTNINIDMNDLLADDLTMFDPNHFLNNNIINSNTVNNHKPHHPHHSHTHSHTASYTNVDTIKEEAMIDSFLTLDNDDDDEFTPSIDTANDQIYKKITHNATEKHDNVSGLDKLDDIKIESNLLDFLGNSPISDIPLDITSTNSTNTQPIHHPIHSQNTNTSNNIRNHNDNSTLISNTTPTTNIADYTHMSLNDNSLFQDITPPINTSTNPINSVNTTTSSTSLVDMSLFSDLNLNFNMNNFTMNPMNFNMNSNNNTNNSTTHAPANYPLESDYLDNQIILSHEIDTHTTNSTALPSRRNSTLSIPNAIINRTLSNTTFNNNPLNHITKRKSISHQLYTTTNNSATNSNSNSMLIGSPKSSFSMSSSYAHSKRKSVSAIEMNNSNYMDIFPTNFDFINPSSLFQPATINNNNANTTTPTTTTSNNTTTTSNNTTTTTNSNNGTATTTPGLKQNFVLNSSSPTSPSTATTASNLLGKNKSITPVTLSIPNNFTFKDSFSINNNSSGTNSNIMASSSPKRNRKRKSLPNTNINSSNGTQNNNTITFNITQSTNMANNSLVLQNSPLSSANPTFNSYKNTSIVSQDSFNYSYLNTPVSPTNLESSTSTTMPSSLNSSAPPSATPSLSTLPSKLNTTISSKLNTTVPVNLGTVQSTTTNTTPNVSAINKPFKCDTCGKNFRRSEHLKRHIRSVHSMERPFSCDICLKKFSRSDNLSQHLKTHKKHGDI</sequence>
<feature type="compositionally biased region" description="Polar residues" evidence="13">
    <location>
        <begin position="619"/>
        <end position="629"/>
    </location>
</feature>
<dbReference type="HOGENOM" id="CLU_372626_0_0_1"/>
<dbReference type="PANTHER" id="PTHR40626:SF32">
    <property type="entry name" value="ZINC FINGER PROTEIN RST2"/>
    <property type="match status" value="1"/>
</dbReference>
<dbReference type="Proteomes" id="UP000002866">
    <property type="component" value="Chromosome 8"/>
</dbReference>
<dbReference type="eggNOG" id="KOG1721">
    <property type="taxonomic scope" value="Eukaryota"/>
</dbReference>
<name>I2H865_HENB6</name>
<evidence type="ECO:0000256" key="4">
    <source>
        <dbReference type="ARBA" id="ARBA00022723"/>
    </source>
</evidence>
<feature type="compositionally biased region" description="Low complexity" evidence="13">
    <location>
        <begin position="521"/>
        <end position="538"/>
    </location>
</feature>
<dbReference type="InParanoid" id="I2H865"/>
<evidence type="ECO:0000259" key="14">
    <source>
        <dbReference type="PROSITE" id="PS50157"/>
    </source>
</evidence>
<dbReference type="PROSITE" id="PS00028">
    <property type="entry name" value="ZINC_FINGER_C2H2_1"/>
    <property type="match status" value="2"/>
</dbReference>
<evidence type="ECO:0000256" key="5">
    <source>
        <dbReference type="ARBA" id="ARBA00022737"/>
    </source>
</evidence>
<feature type="compositionally biased region" description="Low complexity" evidence="13">
    <location>
        <begin position="11"/>
        <end position="25"/>
    </location>
</feature>
<evidence type="ECO:0000256" key="7">
    <source>
        <dbReference type="ARBA" id="ARBA00022833"/>
    </source>
</evidence>
<dbReference type="GeneID" id="14497724"/>
<evidence type="ECO:0000256" key="8">
    <source>
        <dbReference type="ARBA" id="ARBA00023015"/>
    </source>
</evidence>
<dbReference type="OMA" id="NIADYTH"/>
<dbReference type="GO" id="GO:0000981">
    <property type="term" value="F:DNA-binding transcription factor activity, RNA polymerase II-specific"/>
    <property type="evidence" value="ECO:0007669"/>
    <property type="project" value="InterPro"/>
</dbReference>
<keyword evidence="4" id="KW-0479">Metal-binding</keyword>
<feature type="compositionally biased region" description="Low complexity" evidence="13">
    <location>
        <begin position="630"/>
        <end position="647"/>
    </location>
</feature>
<proteinExistence type="inferred from homology"/>
<reference evidence="15 16" key="1">
    <citation type="journal article" date="2011" name="Proc. Natl. Acad. Sci. U.S.A.">
        <title>Evolutionary erosion of yeast sex chromosomes by mating-type switching accidents.</title>
        <authorList>
            <person name="Gordon J.L."/>
            <person name="Armisen D."/>
            <person name="Proux-Wera E."/>
            <person name="Oheigeartaigh S.S."/>
            <person name="Byrne K.P."/>
            <person name="Wolfe K.H."/>
        </authorList>
    </citation>
    <scope>NUCLEOTIDE SEQUENCE [LARGE SCALE GENOMIC DNA]</scope>
    <source>
        <strain evidence="16">ATCC 34711 / CBS 6284 / DSM 70876 / NBRC 10599 / NRRL Y-10934 / UCD 77-7</strain>
    </source>
</reference>
<keyword evidence="5" id="KW-0677">Repeat</keyword>
<dbReference type="GO" id="GO:0008270">
    <property type="term" value="F:zinc ion binding"/>
    <property type="evidence" value="ECO:0007669"/>
    <property type="project" value="UniProtKB-KW"/>
</dbReference>
<feature type="domain" description="C2H2-type" evidence="14">
    <location>
        <begin position="718"/>
        <end position="745"/>
    </location>
</feature>
<dbReference type="EMBL" id="HE806323">
    <property type="protein sequence ID" value="CCH62567.1"/>
    <property type="molecule type" value="Genomic_DNA"/>
</dbReference>
<dbReference type="SMART" id="SM00355">
    <property type="entry name" value="ZnF_C2H2"/>
    <property type="match status" value="2"/>
</dbReference>
<dbReference type="GO" id="GO:0005634">
    <property type="term" value="C:nucleus"/>
    <property type="evidence" value="ECO:0007669"/>
    <property type="project" value="UniProtKB-SubCell"/>
</dbReference>
<dbReference type="Gene3D" id="3.30.160.60">
    <property type="entry name" value="Classic Zinc Finger"/>
    <property type="match status" value="2"/>
</dbReference>
<evidence type="ECO:0000256" key="10">
    <source>
        <dbReference type="ARBA" id="ARBA00023163"/>
    </source>
</evidence>
<keyword evidence="9" id="KW-0238">DNA-binding</keyword>
<comment type="function">
    <text evidence="1">May be involved in transcriptional regulation.</text>
</comment>
<dbReference type="FunFam" id="3.30.160.60:FF:000771">
    <property type="entry name" value="zinc finger protein 648"/>
    <property type="match status" value="1"/>
</dbReference>
<evidence type="ECO:0000256" key="11">
    <source>
        <dbReference type="ARBA" id="ARBA00023242"/>
    </source>
</evidence>
<dbReference type="GO" id="GO:0000785">
    <property type="term" value="C:chromatin"/>
    <property type="evidence" value="ECO:0007669"/>
    <property type="project" value="TreeGrafter"/>
</dbReference>
<keyword evidence="10" id="KW-0804">Transcription</keyword>
<dbReference type="InterPro" id="IPR036236">
    <property type="entry name" value="Znf_C2H2_sf"/>
</dbReference>
<evidence type="ECO:0000256" key="1">
    <source>
        <dbReference type="ARBA" id="ARBA00003767"/>
    </source>
</evidence>
<evidence type="ECO:0000313" key="16">
    <source>
        <dbReference type="Proteomes" id="UP000002866"/>
    </source>
</evidence>
<dbReference type="SUPFAM" id="SSF57667">
    <property type="entry name" value="beta-beta-alpha zinc fingers"/>
    <property type="match status" value="1"/>
</dbReference>
<dbReference type="InterPro" id="IPR051059">
    <property type="entry name" value="VerF-like"/>
</dbReference>
<protein>
    <recommendedName>
        <fullName evidence="14">C2H2-type domain-containing protein</fullName>
    </recommendedName>
</protein>
<dbReference type="RefSeq" id="XP_004182086.1">
    <property type="nucleotide sequence ID" value="XM_004182038.1"/>
</dbReference>
<evidence type="ECO:0000256" key="2">
    <source>
        <dbReference type="ARBA" id="ARBA00004123"/>
    </source>
</evidence>
<evidence type="ECO:0000256" key="3">
    <source>
        <dbReference type="ARBA" id="ARBA00006991"/>
    </source>
</evidence>
<dbReference type="OrthoDB" id="654211at2759"/>
<dbReference type="PANTHER" id="PTHR40626">
    <property type="entry name" value="MIP31509P"/>
    <property type="match status" value="1"/>
</dbReference>
<keyword evidence="8" id="KW-0805">Transcription regulation</keyword>
<comment type="similarity">
    <text evidence="3">Belongs to the krueppel C2H2-type zinc-finger protein family.</text>
</comment>
<evidence type="ECO:0000256" key="9">
    <source>
        <dbReference type="ARBA" id="ARBA00023125"/>
    </source>
</evidence>
<dbReference type="PROSITE" id="PS50157">
    <property type="entry name" value="ZINC_FINGER_C2H2_2"/>
    <property type="match status" value="2"/>
</dbReference>
<dbReference type="GO" id="GO:0000978">
    <property type="term" value="F:RNA polymerase II cis-regulatory region sequence-specific DNA binding"/>
    <property type="evidence" value="ECO:0007669"/>
    <property type="project" value="InterPro"/>
</dbReference>
<dbReference type="STRING" id="1071380.I2H865"/>
<dbReference type="InterPro" id="IPR013087">
    <property type="entry name" value="Znf_C2H2_type"/>
</dbReference>
<feature type="compositionally biased region" description="Low complexity" evidence="13">
    <location>
        <begin position="549"/>
        <end position="563"/>
    </location>
</feature>
<feature type="domain" description="C2H2-type" evidence="14">
    <location>
        <begin position="689"/>
        <end position="717"/>
    </location>
</feature>
<keyword evidence="7" id="KW-0862">Zinc</keyword>
<dbReference type="Pfam" id="PF00096">
    <property type="entry name" value="zf-C2H2"/>
    <property type="match status" value="2"/>
</dbReference>
<feature type="region of interest" description="Disordered" evidence="13">
    <location>
        <begin position="521"/>
        <end position="563"/>
    </location>
</feature>
<dbReference type="KEGG" id="tbl:TBLA_0H02830"/>